<evidence type="ECO:0000313" key="2">
    <source>
        <dbReference type="EMBL" id="MFC0318604.1"/>
    </source>
</evidence>
<dbReference type="Gene3D" id="1.50.10.10">
    <property type="match status" value="1"/>
</dbReference>
<comment type="caution">
    <text evidence="2">The sequence shown here is derived from an EMBL/GenBank/DDBJ whole genome shotgun (WGS) entry which is preliminary data.</text>
</comment>
<keyword evidence="1 2" id="KW-0378">Hydrolase</keyword>
<dbReference type="Proteomes" id="UP001589774">
    <property type="component" value="Unassembled WGS sequence"/>
</dbReference>
<evidence type="ECO:0000313" key="3">
    <source>
        <dbReference type="Proteomes" id="UP001589774"/>
    </source>
</evidence>
<dbReference type="GO" id="GO:0016787">
    <property type="term" value="F:hydrolase activity"/>
    <property type="evidence" value="ECO:0007669"/>
    <property type="project" value="UniProtKB-KW"/>
</dbReference>
<gene>
    <name evidence="2" type="ORF">ACFFI0_09795</name>
</gene>
<accession>A0ABV6HI93</accession>
<name>A0ABV6HI93_9SPHI</name>
<keyword evidence="3" id="KW-1185">Reference proteome</keyword>
<evidence type="ECO:0000256" key="1">
    <source>
        <dbReference type="ARBA" id="ARBA00022801"/>
    </source>
</evidence>
<proteinExistence type="predicted"/>
<protein>
    <submittedName>
        <fullName evidence="2">Glycoside hydrolase family 88 protein</fullName>
    </submittedName>
</protein>
<sequence>MDWIFKRLLLLSLMISYFNVQAQEVKYSELMTQTAMRLWPDAFTLEKNQPAKWSYDLGVILKGVEGVWKNTANKRYFDYIQHKMDHYVQEDGTINAYKMEDYNIDFINNGKILLFLYQVTGKEKYLKAVRHLRKQLDTHPRTKQGSFWHKKIYTHQVWLDGLYMGQPFYAEYAKLFNEPKAFDDISRQFALIEKNTRDEKTGLLYHGWDESKEQQWANKETGRSPNFWSRALGWYGMALVDVLDYFPKNHSGRDTIVAILNRYADAVARFQQANGLWYQVTDMPSRKGNYPEASASSMIVYTLAKGVRLGYLPAKFLKNAEKGYTGILKEFIEKDEQGNVNLNGTVKVSGLGGKPYRDGSFEYYMSEPVIQNDPKGIGAFIQCAVEMEMVPNLKFAKGKKVLLDYYYNHETRKSLLGQQERYHYTWEEQDNGGYSLLGYIFRSYGAVTDSLGVKPTEENLRKADVYIIVDPDTEKESAHPNYLATPEIDVIVKWVKNGGTLVLLGNDAGNAEFTHFNELAGHFGVQFNEDNHLMVKNNQFEQGAVQVDKSNPIFKRPYKLYIKEISSLRVFAPATPIVGTKGLNIMAISKYGKGKVFVLGDPWIYNEYLDGRKLPAKYQNFQATHDWVKWLVK</sequence>
<dbReference type="RefSeq" id="WP_130857562.1">
    <property type="nucleotide sequence ID" value="NZ_JBHLWO010000002.1"/>
</dbReference>
<dbReference type="SUPFAM" id="SSF48208">
    <property type="entry name" value="Six-hairpin glycosidases"/>
    <property type="match status" value="1"/>
</dbReference>
<dbReference type="PANTHER" id="PTHR33886">
    <property type="entry name" value="UNSATURATED RHAMNOGALACTURONAN HYDROLASE (EUROFUNG)"/>
    <property type="match status" value="1"/>
</dbReference>
<organism evidence="2 3">
    <name type="scientific">Olivibacter oleidegradans</name>
    <dbReference type="NCBI Taxonomy" id="760123"/>
    <lineage>
        <taxon>Bacteria</taxon>
        <taxon>Pseudomonadati</taxon>
        <taxon>Bacteroidota</taxon>
        <taxon>Sphingobacteriia</taxon>
        <taxon>Sphingobacteriales</taxon>
        <taxon>Sphingobacteriaceae</taxon>
        <taxon>Olivibacter</taxon>
    </lineage>
</organism>
<dbReference type="InterPro" id="IPR008928">
    <property type="entry name" value="6-hairpin_glycosidase_sf"/>
</dbReference>
<dbReference type="PANTHER" id="PTHR33886:SF8">
    <property type="entry name" value="UNSATURATED RHAMNOGALACTURONAN HYDROLASE (EUROFUNG)"/>
    <property type="match status" value="1"/>
</dbReference>
<dbReference type="Gene3D" id="3.40.50.880">
    <property type="match status" value="1"/>
</dbReference>
<dbReference type="InterPro" id="IPR029062">
    <property type="entry name" value="Class_I_gatase-like"/>
</dbReference>
<dbReference type="InterPro" id="IPR010905">
    <property type="entry name" value="Glyco_hydro_88"/>
</dbReference>
<dbReference type="InterPro" id="IPR012341">
    <property type="entry name" value="6hp_glycosidase-like_sf"/>
</dbReference>
<dbReference type="Pfam" id="PF07470">
    <property type="entry name" value="Glyco_hydro_88"/>
    <property type="match status" value="1"/>
</dbReference>
<dbReference type="EMBL" id="JBHLWO010000002">
    <property type="protein sequence ID" value="MFC0318604.1"/>
    <property type="molecule type" value="Genomic_DNA"/>
</dbReference>
<dbReference type="InterPro" id="IPR052043">
    <property type="entry name" value="PolySaccharide_Degr_Enz"/>
</dbReference>
<dbReference type="SUPFAM" id="SSF52317">
    <property type="entry name" value="Class I glutamine amidotransferase-like"/>
    <property type="match status" value="1"/>
</dbReference>
<reference evidence="2 3" key="1">
    <citation type="submission" date="2024-09" db="EMBL/GenBank/DDBJ databases">
        <authorList>
            <person name="Sun Q."/>
            <person name="Mori K."/>
        </authorList>
    </citation>
    <scope>NUCLEOTIDE SEQUENCE [LARGE SCALE GENOMIC DNA]</scope>
    <source>
        <strain evidence="2 3">CCM 7765</strain>
    </source>
</reference>